<dbReference type="InterPro" id="IPR039777">
    <property type="entry name" value="IFRD"/>
</dbReference>
<organism evidence="4 5">
    <name type="scientific">Phaeodactylum tricornutum (strain CCAP 1055/1)</name>
    <dbReference type="NCBI Taxonomy" id="556484"/>
    <lineage>
        <taxon>Eukaryota</taxon>
        <taxon>Sar</taxon>
        <taxon>Stramenopiles</taxon>
        <taxon>Ochrophyta</taxon>
        <taxon>Bacillariophyta</taxon>
        <taxon>Bacillariophyceae</taxon>
        <taxon>Bacillariophycidae</taxon>
        <taxon>Naviculales</taxon>
        <taxon>Phaeodactylaceae</taxon>
        <taxon>Phaeodactylum</taxon>
    </lineage>
</organism>
<sequence>MARKSRSQRRPKGGIGASVDDPDDAPEEFLPEDHTIADSVATDVSFGFDEDFSESDTVTDTGRNDGTEHRDAAVAASAARHARLRESLLGLDTWSSETRSSRKEAILRRVFQALTQSATGTGGVETVRHASSTLVRACRSALRGGAPAERYAACRVLEAASVLLGEDQDEWHESIERDLRRVVHGATKATAVRMAALRACSMSAFINTSDTETSEALMDVCQAIANETYRNETVPVALRATALDCWALLATTVADYYLAGQDDVQLGRGLDLLSLLKACLETTSMELRSAAGECLSLIHEARLNLGVDEETAENSTARRYRRGSWDGSEFEVLMDEVKQLVATLSMESGHHMSKKAKKEQRATFREFVATIVDDEAPEEIINFRGGSLSLHTWREIIQLNFIRHCLQGGFQIQLLTNATLQSIFGANGAALNDFAGLSQLEKRLTLSKTSEASKIADQVMAKQRTKRQNVKNHFLTSDGDDL</sequence>
<evidence type="ECO:0000256" key="2">
    <source>
        <dbReference type="SAM" id="MobiDB-lite"/>
    </source>
</evidence>
<evidence type="ECO:0000259" key="3">
    <source>
        <dbReference type="Pfam" id="PF05004"/>
    </source>
</evidence>
<dbReference type="RefSeq" id="XP_002180790.1">
    <property type="nucleotide sequence ID" value="XM_002180754.1"/>
</dbReference>
<feature type="domain" description="Interferon-related developmental regulator N-terminal" evidence="3">
    <location>
        <begin position="66"/>
        <end position="371"/>
    </location>
</feature>
<dbReference type="SUPFAM" id="SSF48371">
    <property type="entry name" value="ARM repeat"/>
    <property type="match status" value="1"/>
</dbReference>
<evidence type="ECO:0000313" key="4">
    <source>
        <dbReference type="EMBL" id="EEC47442.1"/>
    </source>
</evidence>
<reference evidence="4 5" key="1">
    <citation type="journal article" date="2008" name="Nature">
        <title>The Phaeodactylum genome reveals the evolutionary history of diatom genomes.</title>
        <authorList>
            <person name="Bowler C."/>
            <person name="Allen A.E."/>
            <person name="Badger J.H."/>
            <person name="Grimwood J."/>
            <person name="Jabbari K."/>
            <person name="Kuo A."/>
            <person name="Maheswari U."/>
            <person name="Martens C."/>
            <person name="Maumus F."/>
            <person name="Otillar R.P."/>
            <person name="Rayko E."/>
            <person name="Salamov A."/>
            <person name="Vandepoele K."/>
            <person name="Beszteri B."/>
            <person name="Gruber A."/>
            <person name="Heijde M."/>
            <person name="Katinka M."/>
            <person name="Mock T."/>
            <person name="Valentin K."/>
            <person name="Verret F."/>
            <person name="Berges J.A."/>
            <person name="Brownlee C."/>
            <person name="Cadoret J.P."/>
            <person name="Chiovitti A."/>
            <person name="Choi C.J."/>
            <person name="Coesel S."/>
            <person name="De Martino A."/>
            <person name="Detter J.C."/>
            <person name="Durkin C."/>
            <person name="Falciatore A."/>
            <person name="Fournet J."/>
            <person name="Haruta M."/>
            <person name="Huysman M.J."/>
            <person name="Jenkins B.D."/>
            <person name="Jiroutova K."/>
            <person name="Jorgensen R.E."/>
            <person name="Joubert Y."/>
            <person name="Kaplan A."/>
            <person name="Kroger N."/>
            <person name="Kroth P.G."/>
            <person name="La Roche J."/>
            <person name="Lindquist E."/>
            <person name="Lommer M."/>
            <person name="Martin-Jezequel V."/>
            <person name="Lopez P.J."/>
            <person name="Lucas S."/>
            <person name="Mangogna M."/>
            <person name="McGinnis K."/>
            <person name="Medlin L.K."/>
            <person name="Montsant A."/>
            <person name="Oudot-Le Secq M.P."/>
            <person name="Napoli C."/>
            <person name="Obornik M."/>
            <person name="Parker M.S."/>
            <person name="Petit J.L."/>
            <person name="Porcel B.M."/>
            <person name="Poulsen N."/>
            <person name="Robison M."/>
            <person name="Rychlewski L."/>
            <person name="Rynearson T.A."/>
            <person name="Schmutz J."/>
            <person name="Shapiro H."/>
            <person name="Siaut M."/>
            <person name="Stanley M."/>
            <person name="Sussman M.R."/>
            <person name="Taylor A.R."/>
            <person name="Vardi A."/>
            <person name="von Dassow P."/>
            <person name="Vyverman W."/>
            <person name="Willis A."/>
            <person name="Wyrwicz L.S."/>
            <person name="Rokhsar D.S."/>
            <person name="Weissenbach J."/>
            <person name="Armbrust E.V."/>
            <person name="Green B.R."/>
            <person name="Van de Peer Y."/>
            <person name="Grigoriev I.V."/>
        </authorList>
    </citation>
    <scope>NUCLEOTIDE SEQUENCE [LARGE SCALE GENOMIC DNA]</scope>
    <source>
        <strain evidence="4 5">CCAP 1055/1</strain>
    </source>
</reference>
<dbReference type="PANTHER" id="PTHR12354:SF1">
    <property type="entry name" value="INTERFERON-RELATED DEVELOPMENTAL REGULATOR 1"/>
    <property type="match status" value="1"/>
</dbReference>
<proteinExistence type="inferred from homology"/>
<reference evidence="5" key="2">
    <citation type="submission" date="2008-08" db="EMBL/GenBank/DDBJ databases">
        <authorList>
            <consortium name="Diatom Consortium"/>
            <person name="Grigoriev I."/>
            <person name="Grimwood J."/>
            <person name="Kuo A."/>
            <person name="Otillar R.P."/>
            <person name="Salamov A."/>
            <person name="Detter J.C."/>
            <person name="Lindquist E."/>
            <person name="Shapiro H."/>
            <person name="Lucas S."/>
            <person name="Glavina del Rio T."/>
            <person name="Pitluck S."/>
            <person name="Rokhsar D."/>
            <person name="Bowler C."/>
        </authorList>
    </citation>
    <scope>GENOME REANNOTATION</scope>
    <source>
        <strain evidence="5">CCAP 1055/1</strain>
    </source>
</reference>
<evidence type="ECO:0000256" key="1">
    <source>
        <dbReference type="ARBA" id="ARBA00008828"/>
    </source>
</evidence>
<name>B7G151_PHATC</name>
<feature type="compositionally biased region" description="Acidic residues" evidence="2">
    <location>
        <begin position="20"/>
        <end position="30"/>
    </location>
</feature>
<dbReference type="OrthoDB" id="18978at2759"/>
<dbReference type="eggNOG" id="KOG2842">
    <property type="taxonomic scope" value="Eukaryota"/>
</dbReference>
<dbReference type="GeneID" id="7201781"/>
<protein>
    <recommendedName>
        <fullName evidence="3">Interferon-related developmental regulator N-terminal domain-containing protein</fullName>
    </recommendedName>
</protein>
<dbReference type="KEGG" id="pti:PHATRDRAFT_46417"/>
<dbReference type="InterPro" id="IPR007701">
    <property type="entry name" value="Interferon-rel_develop_reg_N"/>
</dbReference>
<dbReference type="InterPro" id="IPR016024">
    <property type="entry name" value="ARM-type_fold"/>
</dbReference>
<feature type="compositionally biased region" description="Basic residues" evidence="2">
    <location>
        <begin position="1"/>
        <end position="12"/>
    </location>
</feature>
<dbReference type="Proteomes" id="UP000000759">
    <property type="component" value="Chromosome 10"/>
</dbReference>
<dbReference type="STRING" id="556484.B7G151"/>
<dbReference type="EMBL" id="CM000613">
    <property type="protein sequence ID" value="EEC47442.1"/>
    <property type="molecule type" value="Genomic_DNA"/>
</dbReference>
<dbReference type="HOGENOM" id="CLU_543496_0_0_1"/>
<comment type="similarity">
    <text evidence="1">Belongs to the IFRD family.</text>
</comment>
<feature type="region of interest" description="Disordered" evidence="2">
    <location>
        <begin position="51"/>
        <end position="70"/>
    </location>
</feature>
<dbReference type="AlphaFoldDB" id="B7G151"/>
<accession>B7G151</accession>
<dbReference type="Pfam" id="PF05004">
    <property type="entry name" value="IFRD"/>
    <property type="match status" value="1"/>
</dbReference>
<evidence type="ECO:0000313" key="5">
    <source>
        <dbReference type="Proteomes" id="UP000000759"/>
    </source>
</evidence>
<gene>
    <name evidence="4" type="ORF">PHATRDRAFT_46417</name>
</gene>
<dbReference type="PaxDb" id="2850-Phatr46417"/>
<keyword evidence="5" id="KW-1185">Reference proteome</keyword>
<dbReference type="InParanoid" id="B7G151"/>
<dbReference type="PANTHER" id="PTHR12354">
    <property type="entry name" value="INTERFERON-RELATED DEVELOPMENTAL REGULATOR"/>
    <property type="match status" value="1"/>
</dbReference>
<feature type="region of interest" description="Disordered" evidence="2">
    <location>
        <begin position="1"/>
        <end position="36"/>
    </location>
</feature>